<accession>A0ABV6R781</accession>
<dbReference type="InterPro" id="IPR036390">
    <property type="entry name" value="WH_DNA-bd_sf"/>
</dbReference>
<evidence type="ECO:0000313" key="3">
    <source>
        <dbReference type="EMBL" id="MFC0672843.1"/>
    </source>
</evidence>
<dbReference type="InterPro" id="IPR036388">
    <property type="entry name" value="WH-like_DNA-bd_sf"/>
</dbReference>
<name>A0ABV6R781_9MICO</name>
<evidence type="ECO:0000259" key="2">
    <source>
        <dbReference type="Pfam" id="PF03551"/>
    </source>
</evidence>
<comment type="caution">
    <text evidence="3">The sequence shown here is derived from an EMBL/GenBank/DDBJ whole genome shotgun (WGS) entry which is preliminary data.</text>
</comment>
<evidence type="ECO:0000313" key="4">
    <source>
        <dbReference type="Proteomes" id="UP001589793"/>
    </source>
</evidence>
<proteinExistence type="predicted"/>
<feature type="region of interest" description="Disordered" evidence="1">
    <location>
        <begin position="59"/>
        <end position="79"/>
    </location>
</feature>
<dbReference type="InterPro" id="IPR005149">
    <property type="entry name" value="Tscrpt_reg_PadR_N"/>
</dbReference>
<dbReference type="Pfam" id="PF03551">
    <property type="entry name" value="PadR"/>
    <property type="match status" value="1"/>
</dbReference>
<keyword evidence="4" id="KW-1185">Reference proteome</keyword>
<dbReference type="Proteomes" id="UP001589793">
    <property type="component" value="Unassembled WGS sequence"/>
</dbReference>
<sequence>MSATRLLVLGAIVQRGTAHGYRIRKDLDSWGAQLWGRIGQGSIYHALRRLEADGMIVADSPGEASGPARTRFSPTPEGSEHFRDLLERTLRSDEQDMASTMAGIGFMTTLPRARVITLLRERLAAQHRRRARVMDEHARHPGADWEHHIEAIRFWEQSADAAIAWTEGVVARLEAGEHAMADDEERPLLAD</sequence>
<feature type="domain" description="Transcription regulator PadR N-terminal" evidence="2">
    <location>
        <begin position="11"/>
        <end position="83"/>
    </location>
</feature>
<protein>
    <submittedName>
        <fullName evidence="3">PadR family transcriptional regulator</fullName>
    </submittedName>
</protein>
<dbReference type="PANTHER" id="PTHR33169">
    <property type="entry name" value="PADR-FAMILY TRANSCRIPTIONAL REGULATOR"/>
    <property type="match status" value="1"/>
</dbReference>
<gene>
    <name evidence="3" type="ORF">ACFFF6_02605</name>
</gene>
<dbReference type="Gene3D" id="1.10.10.10">
    <property type="entry name" value="Winged helix-like DNA-binding domain superfamily/Winged helix DNA-binding domain"/>
    <property type="match status" value="1"/>
</dbReference>
<dbReference type="PANTHER" id="PTHR33169:SF14">
    <property type="entry name" value="TRANSCRIPTIONAL REGULATOR RV3488"/>
    <property type="match status" value="1"/>
</dbReference>
<organism evidence="3 4">
    <name type="scientific">Brachybacterium hainanense</name>
    <dbReference type="NCBI Taxonomy" id="1541174"/>
    <lineage>
        <taxon>Bacteria</taxon>
        <taxon>Bacillati</taxon>
        <taxon>Actinomycetota</taxon>
        <taxon>Actinomycetes</taxon>
        <taxon>Micrococcales</taxon>
        <taxon>Dermabacteraceae</taxon>
        <taxon>Brachybacterium</taxon>
    </lineage>
</organism>
<dbReference type="EMBL" id="JBHLSV010000002">
    <property type="protein sequence ID" value="MFC0672843.1"/>
    <property type="molecule type" value="Genomic_DNA"/>
</dbReference>
<dbReference type="RefSeq" id="WP_376977951.1">
    <property type="nucleotide sequence ID" value="NZ_JBHLSV010000002.1"/>
</dbReference>
<dbReference type="InterPro" id="IPR052509">
    <property type="entry name" value="Metal_resp_DNA-bind_regulator"/>
</dbReference>
<reference evidence="3 4" key="1">
    <citation type="submission" date="2024-09" db="EMBL/GenBank/DDBJ databases">
        <authorList>
            <person name="Sun Q."/>
            <person name="Mori K."/>
        </authorList>
    </citation>
    <scope>NUCLEOTIDE SEQUENCE [LARGE SCALE GENOMIC DNA]</scope>
    <source>
        <strain evidence="3 4">CICC 10874</strain>
    </source>
</reference>
<dbReference type="SUPFAM" id="SSF46785">
    <property type="entry name" value="Winged helix' DNA-binding domain"/>
    <property type="match status" value="1"/>
</dbReference>
<evidence type="ECO:0000256" key="1">
    <source>
        <dbReference type="SAM" id="MobiDB-lite"/>
    </source>
</evidence>